<dbReference type="Proteomes" id="UP001174888">
    <property type="component" value="Unassembled WGS sequence"/>
</dbReference>
<dbReference type="AlphaFoldDB" id="A0AAW7N8V1"/>
<keyword evidence="1" id="KW-0472">Membrane</keyword>
<evidence type="ECO:0000256" key="1">
    <source>
        <dbReference type="SAM" id="Phobius"/>
    </source>
</evidence>
<gene>
    <name evidence="2" type="ORF">QYC35_10005</name>
</gene>
<accession>A0AAW7N8V1</accession>
<dbReference type="RefSeq" id="WP_301207693.1">
    <property type="nucleotide sequence ID" value="NZ_JAUIQT010000004.1"/>
</dbReference>
<dbReference type="PROSITE" id="PS51257">
    <property type="entry name" value="PROKAR_LIPOPROTEIN"/>
    <property type="match status" value="1"/>
</dbReference>
<dbReference type="EMBL" id="JAUIQT010000004">
    <property type="protein sequence ID" value="MDN4834512.1"/>
    <property type="molecule type" value="Genomic_DNA"/>
</dbReference>
<organism evidence="2 3">
    <name type="scientific">Ligilactobacillus salivarius</name>
    <dbReference type="NCBI Taxonomy" id="1624"/>
    <lineage>
        <taxon>Bacteria</taxon>
        <taxon>Bacillati</taxon>
        <taxon>Bacillota</taxon>
        <taxon>Bacilli</taxon>
        <taxon>Lactobacillales</taxon>
        <taxon>Lactobacillaceae</taxon>
        <taxon>Ligilactobacillus</taxon>
    </lineage>
</organism>
<name>A0AAW7N8V1_9LACO</name>
<evidence type="ECO:0000313" key="2">
    <source>
        <dbReference type="EMBL" id="MDN4834512.1"/>
    </source>
</evidence>
<protein>
    <recommendedName>
        <fullName evidence="4">DUF2179 domain-containing protein</fullName>
    </recommendedName>
</protein>
<feature type="transmembrane region" description="Helical" evidence="1">
    <location>
        <begin position="72"/>
        <end position="93"/>
    </location>
</feature>
<feature type="transmembrane region" description="Helical" evidence="1">
    <location>
        <begin position="7"/>
        <end position="31"/>
    </location>
</feature>
<evidence type="ECO:0008006" key="4">
    <source>
        <dbReference type="Google" id="ProtNLM"/>
    </source>
</evidence>
<comment type="caution">
    <text evidence="2">The sequence shown here is derived from an EMBL/GenBank/DDBJ whole genome shotgun (WGS) entry which is preliminary data.</text>
</comment>
<proteinExistence type="predicted"/>
<keyword evidence="1" id="KW-0812">Transmembrane</keyword>
<keyword evidence="1" id="KW-1133">Transmembrane helix</keyword>
<sequence length="213" mass="23848">MGRSNKCNLWVGQISHNVAVGSMIGCLFFLVRILSHTLMTLGESEARFAPNDSLWISISEALYGAGNAMLGLSNLLMIFLGLLILVESLLIFWGKIHGIRILFSIRLSNVLQKSLVSSVNIVEDNNVDWLINVIRTSQKAQKLAIKVMRRSTVVIGKESFIIVELPQDLRARRIVMNSVDDAVNDIAVLARKNISAPRRMNVGFRFYLCFDLD</sequence>
<reference evidence="2" key="1">
    <citation type="submission" date="2023-07" db="EMBL/GenBank/DDBJ databases">
        <title>Complete genome sequence of Ligilactobacillus salivarius SRCM217594 isolated from Gallus gallus domesticus feces.</title>
        <authorList>
            <person name="Yang H.-G."/>
            <person name="Ryu M.-S."/>
            <person name="Ha G.-S."/>
            <person name="Yang H.-J."/>
            <person name="Jeong D.-Y."/>
        </authorList>
    </citation>
    <scope>NUCLEOTIDE SEQUENCE</scope>
    <source>
        <strain evidence="2">SRCM217594</strain>
    </source>
</reference>
<evidence type="ECO:0000313" key="3">
    <source>
        <dbReference type="Proteomes" id="UP001174888"/>
    </source>
</evidence>